<comment type="caution">
    <text evidence="1">The sequence shown here is derived from an EMBL/GenBank/DDBJ whole genome shotgun (WGS) entry which is preliminary data.</text>
</comment>
<name>A0A6A0AFK3_HAELA</name>
<dbReference type="Proteomes" id="UP000485058">
    <property type="component" value="Unassembled WGS sequence"/>
</dbReference>
<gene>
    <name evidence="1" type="ORF">HaLaN_30470</name>
</gene>
<accession>A0A6A0AFK3</accession>
<protein>
    <submittedName>
        <fullName evidence="1">Uncharacterized protein</fullName>
    </submittedName>
</protein>
<keyword evidence="2" id="KW-1185">Reference proteome</keyword>
<dbReference type="AlphaFoldDB" id="A0A6A0AFK3"/>
<feature type="non-terminal residue" evidence="1">
    <location>
        <position position="1"/>
    </location>
</feature>
<dbReference type="EMBL" id="BLLF01005614">
    <property type="protein sequence ID" value="GFH31425.1"/>
    <property type="molecule type" value="Genomic_DNA"/>
</dbReference>
<evidence type="ECO:0000313" key="1">
    <source>
        <dbReference type="EMBL" id="GFH31425.1"/>
    </source>
</evidence>
<evidence type="ECO:0000313" key="2">
    <source>
        <dbReference type="Proteomes" id="UP000485058"/>
    </source>
</evidence>
<sequence>ALTQPGLAALPEAFQAARHRDMLAVVEMTETEGSRPRGPAQSLFFLRVGAQMLLHKLLPGLVPVPAFIIMQTTVRGMAGKQ</sequence>
<reference evidence="1 2" key="1">
    <citation type="submission" date="2020-02" db="EMBL/GenBank/DDBJ databases">
        <title>Draft genome sequence of Haematococcus lacustris strain NIES-144.</title>
        <authorList>
            <person name="Morimoto D."/>
            <person name="Nakagawa S."/>
            <person name="Yoshida T."/>
            <person name="Sawayama S."/>
        </authorList>
    </citation>
    <scope>NUCLEOTIDE SEQUENCE [LARGE SCALE GENOMIC DNA]</scope>
    <source>
        <strain evidence="1 2">NIES-144</strain>
    </source>
</reference>
<proteinExistence type="predicted"/>
<organism evidence="1 2">
    <name type="scientific">Haematococcus lacustris</name>
    <name type="common">Green alga</name>
    <name type="synonym">Haematococcus pluvialis</name>
    <dbReference type="NCBI Taxonomy" id="44745"/>
    <lineage>
        <taxon>Eukaryota</taxon>
        <taxon>Viridiplantae</taxon>
        <taxon>Chlorophyta</taxon>
        <taxon>core chlorophytes</taxon>
        <taxon>Chlorophyceae</taxon>
        <taxon>CS clade</taxon>
        <taxon>Chlamydomonadales</taxon>
        <taxon>Haematococcaceae</taxon>
        <taxon>Haematococcus</taxon>
    </lineage>
</organism>